<dbReference type="InterPro" id="IPR003715">
    <property type="entry name" value="Poly_export_N"/>
</dbReference>
<feature type="domain" description="Soluble ligand binding" evidence="3">
    <location>
        <begin position="716"/>
        <end position="755"/>
    </location>
</feature>
<dbReference type="Proteomes" id="UP000429232">
    <property type="component" value="Chromosome"/>
</dbReference>
<sequence>MNKKMLNKMLRVCVCILSIAGFGSNVYSQTKFLGKKVDQLSDAQVKVLIQQATNAGRSTDAQIAQFGVSQGLDVTETSTLTQRIHTIRTANGTSSFVEPRSNLFDSVSNHASANVRPKSNQLRIFGEDLFSSSGTITFEPNLRIATPQNYVIGPDDQILIDISGDNEANYNLRVSPEGSVNLQYVGIINIGGLTIEEARSRIKGVMSKTYSGLVSGKTKLAVNIGNIRSIKVTIVGEAVKPGSYTVSSLSTAFNVLYLSGGPNQNGSFRMIQLIRNGKVVSTIDIYDFLLNGIQKNLRLQDQDVLNIPVYKVRAAISGEVKRPAYYEILGKENLDDLINFAGSFSSEAYTSGVKVIQNTTRERRILDISSNHFNDYFPQNGDSVTVDKILNRFENRVSIEGAVFRPGKYAMEQGLTLKKLLAKADGLREDAFLNRGYINRLNADNTGSLLSFDVKRISNGTDPDILLQREDQVIISSIFDLRDEYTINIQGQVRSPGTFKYREGQDLGSIIQEAGGFKDGATPNRIEVARRIQNSNPMVKTSPAAQIFVVNVDEGLHLSGNQFRLEPFDIVSVRSAEGFQIQKTILIQGEVRFPGNYAVRNNNDKISDILRRAGGLTASAFPAGASLQRINKAGNSKNGRDIDTASFESEKQRNLRRLAMSQRERDSATLVNNNVDIYKSDFVGIDLTKIIKDSTSRDNLLVEDGDIIIIPRQYEIVSISGSVLRPINVIYKRGKSMNQYINESGGFTENANRHGAYIVYPNGSVRATKKFLFFYNYPSVKPGSEIFVPKRALKVPLGIQGLIGISTALASLAVIIITLFRK</sequence>
<feature type="domain" description="Soluble ligand binding" evidence="3">
    <location>
        <begin position="231"/>
        <end position="280"/>
    </location>
</feature>
<dbReference type="Pfam" id="PF02563">
    <property type="entry name" value="Poly_export"/>
    <property type="match status" value="1"/>
</dbReference>
<dbReference type="KEGG" id="mgik:GO620_001805"/>
<feature type="domain" description="Soluble ligand binding" evidence="3">
    <location>
        <begin position="488"/>
        <end position="539"/>
    </location>
</feature>
<keyword evidence="5" id="KW-1185">Reference proteome</keyword>
<dbReference type="Gene3D" id="3.10.560.10">
    <property type="entry name" value="Outer membrane lipoprotein wza domain like"/>
    <property type="match status" value="6"/>
</dbReference>
<dbReference type="PANTHER" id="PTHR33619:SF3">
    <property type="entry name" value="POLYSACCHARIDE EXPORT PROTEIN GFCE-RELATED"/>
    <property type="match status" value="1"/>
</dbReference>
<evidence type="ECO:0000313" key="4">
    <source>
        <dbReference type="EMBL" id="QQL51486.1"/>
    </source>
</evidence>
<dbReference type="GO" id="GO:0015159">
    <property type="term" value="F:polysaccharide transmembrane transporter activity"/>
    <property type="evidence" value="ECO:0007669"/>
    <property type="project" value="InterPro"/>
</dbReference>
<reference evidence="4 5" key="1">
    <citation type="submission" date="2020-12" db="EMBL/GenBank/DDBJ databases">
        <title>HMF7856_wgs.fasta genome submission.</title>
        <authorList>
            <person name="Kang H."/>
            <person name="Kim H."/>
            <person name="Joh K."/>
        </authorList>
    </citation>
    <scope>NUCLEOTIDE SEQUENCE [LARGE SCALE GENOMIC DNA]</scope>
    <source>
        <strain evidence="4 5">HMF7856</strain>
    </source>
</reference>
<dbReference type="Gene3D" id="3.30.1950.10">
    <property type="entry name" value="wza like domain"/>
    <property type="match status" value="1"/>
</dbReference>
<feature type="domain" description="Soluble ligand binding" evidence="3">
    <location>
        <begin position="315"/>
        <end position="357"/>
    </location>
</feature>
<proteinExistence type="predicted"/>
<dbReference type="EMBL" id="CP066775">
    <property type="protein sequence ID" value="QQL51486.1"/>
    <property type="molecule type" value="Genomic_DNA"/>
</dbReference>
<organism evidence="4 5">
    <name type="scientific">Mucilaginibacter ginkgonis</name>
    <dbReference type="NCBI Taxonomy" id="2682091"/>
    <lineage>
        <taxon>Bacteria</taxon>
        <taxon>Pseudomonadati</taxon>
        <taxon>Bacteroidota</taxon>
        <taxon>Sphingobacteriia</taxon>
        <taxon>Sphingobacteriales</taxon>
        <taxon>Sphingobacteriaceae</taxon>
        <taxon>Mucilaginibacter</taxon>
    </lineage>
</organism>
<accession>A0A6I4IMR4</accession>
<dbReference type="InterPro" id="IPR019554">
    <property type="entry name" value="Soluble_ligand-bd"/>
</dbReference>
<dbReference type="Pfam" id="PF10531">
    <property type="entry name" value="SLBB"/>
    <property type="match status" value="5"/>
</dbReference>
<evidence type="ECO:0000313" key="5">
    <source>
        <dbReference type="Proteomes" id="UP000429232"/>
    </source>
</evidence>
<evidence type="ECO:0000259" key="3">
    <source>
        <dbReference type="Pfam" id="PF10531"/>
    </source>
</evidence>
<evidence type="ECO:0000259" key="2">
    <source>
        <dbReference type="Pfam" id="PF02563"/>
    </source>
</evidence>
<keyword evidence="1" id="KW-0732">Signal</keyword>
<feature type="domain" description="Polysaccharide export protein N-terminal" evidence="2">
    <location>
        <begin position="146"/>
        <end position="210"/>
    </location>
</feature>
<feature type="domain" description="Soluble ligand binding" evidence="3">
    <location>
        <begin position="397"/>
        <end position="440"/>
    </location>
</feature>
<evidence type="ECO:0000256" key="1">
    <source>
        <dbReference type="ARBA" id="ARBA00022729"/>
    </source>
</evidence>
<dbReference type="AlphaFoldDB" id="A0A6I4IMR4"/>
<gene>
    <name evidence="4" type="ORF">GO620_001805</name>
</gene>
<protein>
    <submittedName>
        <fullName evidence="4">SLBB domain-containing protein</fullName>
    </submittedName>
</protein>
<dbReference type="PANTHER" id="PTHR33619">
    <property type="entry name" value="POLYSACCHARIDE EXPORT PROTEIN GFCE-RELATED"/>
    <property type="match status" value="1"/>
</dbReference>
<name>A0A6I4IMR4_9SPHI</name>
<dbReference type="InterPro" id="IPR049712">
    <property type="entry name" value="Poly_export"/>
</dbReference>